<dbReference type="GO" id="GO:0016020">
    <property type="term" value="C:membrane"/>
    <property type="evidence" value="ECO:0007669"/>
    <property type="project" value="UniProtKB-SubCell"/>
</dbReference>
<dbReference type="Pfam" id="PF01679">
    <property type="entry name" value="Pmp3"/>
    <property type="match status" value="1"/>
</dbReference>
<feature type="transmembrane region" description="Helical" evidence="7">
    <location>
        <begin position="185"/>
        <end position="205"/>
    </location>
</feature>
<comment type="subcellular location">
    <subcellularLocation>
        <location evidence="1">Membrane</location>
    </subcellularLocation>
</comment>
<evidence type="ECO:0000313" key="8">
    <source>
        <dbReference type="EMBL" id="QWW21915.1"/>
    </source>
</evidence>
<feature type="region of interest" description="Disordered" evidence="6">
    <location>
        <begin position="85"/>
        <end position="136"/>
    </location>
</feature>
<organism evidence="8">
    <name type="scientific">Candidozyma auris</name>
    <name type="common">Yeast</name>
    <name type="synonym">Candida auris</name>
    <dbReference type="NCBI Taxonomy" id="498019"/>
    <lineage>
        <taxon>Eukaryota</taxon>
        <taxon>Fungi</taxon>
        <taxon>Dikarya</taxon>
        <taxon>Ascomycota</taxon>
        <taxon>Saccharomycotina</taxon>
        <taxon>Pichiomycetes</taxon>
        <taxon>Metschnikowiaceae</taxon>
        <taxon>Candidozyma</taxon>
    </lineage>
</organism>
<feature type="transmembrane region" description="Helical" evidence="7">
    <location>
        <begin position="161"/>
        <end position="179"/>
    </location>
</feature>
<dbReference type="AlphaFoldDB" id="A0A8F3AFF3"/>
<keyword evidence="5 7" id="KW-0472">Membrane</keyword>
<evidence type="ECO:0000256" key="7">
    <source>
        <dbReference type="SAM" id="Phobius"/>
    </source>
</evidence>
<comment type="similarity">
    <text evidence="2">Belongs to the UPF0057 (PMP3) family.</text>
</comment>
<keyword evidence="4 7" id="KW-1133">Transmembrane helix</keyword>
<accession>A0A8F3AFF3</accession>
<protein>
    <submittedName>
        <fullName evidence="8">Uncharacterized protein</fullName>
    </submittedName>
</protein>
<proteinExistence type="inferred from homology"/>
<keyword evidence="3 7" id="KW-0812">Transmembrane</keyword>
<feature type="transmembrane region" description="Helical" evidence="7">
    <location>
        <begin position="20"/>
        <end position="41"/>
    </location>
</feature>
<dbReference type="EMBL" id="CP076749">
    <property type="protein sequence ID" value="QWW21915.1"/>
    <property type="molecule type" value="Genomic_DNA"/>
</dbReference>
<feature type="transmembrane region" description="Helical" evidence="7">
    <location>
        <begin position="212"/>
        <end position="232"/>
    </location>
</feature>
<evidence type="ECO:0000256" key="1">
    <source>
        <dbReference type="ARBA" id="ARBA00004370"/>
    </source>
</evidence>
<feature type="compositionally biased region" description="Low complexity" evidence="6">
    <location>
        <begin position="95"/>
        <end position="133"/>
    </location>
</feature>
<dbReference type="InterPro" id="IPR000612">
    <property type="entry name" value="PMP3"/>
</dbReference>
<name>A0A8F3AFF3_CANAR</name>
<evidence type="ECO:0000256" key="4">
    <source>
        <dbReference type="ARBA" id="ARBA00022989"/>
    </source>
</evidence>
<evidence type="ECO:0000256" key="2">
    <source>
        <dbReference type="ARBA" id="ARBA00009530"/>
    </source>
</evidence>
<dbReference type="Proteomes" id="UP000825438">
    <property type="component" value="Chromosome I"/>
</dbReference>
<evidence type="ECO:0000256" key="6">
    <source>
        <dbReference type="SAM" id="MobiDB-lite"/>
    </source>
</evidence>
<evidence type="ECO:0000256" key="3">
    <source>
        <dbReference type="ARBA" id="ARBA00022692"/>
    </source>
</evidence>
<gene>
    <name evidence="8" type="ORF">CA7LBN_000661</name>
</gene>
<sequence>MAISKAYLNVDDISYTQKHLMCIMGLLLPPVPFFLMTGPNYTFKTKEFFICVLLMIVLWFAAIIYAVWFVYIGFDEGRKNGYQRLNNDPERREPATTARAGSAPTAPTAPAASASPVEPPAASQEPAEASLPSYEESEEAHPTQISKAFLDAKDFSKDEKTMLYVMALIAPPCPIFVMTGPNYTVWTLEFGITLLIQILAVIILVVSRSLTLYLLGQLAAFIYAFRFVHTGFDRGRSLSRGYFEEEVEESV</sequence>
<reference evidence="8" key="1">
    <citation type="submission" date="2021-06" db="EMBL/GenBank/DDBJ databases">
        <title>Candida auris outbreak in lebanese hospital.</title>
        <authorList>
            <person name="Finianos M."/>
        </authorList>
    </citation>
    <scope>NUCLEOTIDE SEQUENCE</scope>
    <source>
        <strain evidence="8">CA7LBN</strain>
    </source>
</reference>
<feature type="transmembrane region" description="Helical" evidence="7">
    <location>
        <begin position="47"/>
        <end position="74"/>
    </location>
</feature>
<evidence type="ECO:0000256" key="5">
    <source>
        <dbReference type="ARBA" id="ARBA00023136"/>
    </source>
</evidence>